<comment type="caution">
    <text evidence="4">The sequence shown here is derived from an EMBL/GenBank/DDBJ whole genome shotgun (WGS) entry which is preliminary data.</text>
</comment>
<sequence>MKARFQIGAIFLGVTLVAGCTNQVEEDQVDNTTEESEDTFETSYPLERSDALGRDVIIEEEPKSIVSLIPSNTEIIYALDADEGLVGRSEFDDYPTEVLDVESIGGMEFDVEKIIELEPDLILAHQSGAAQAEHAFEQLDQAGYPVFIVEDAQTIEAVYETIEEIGELLNKQAIAQEVVEEMASQFQELAEITQKEQDDQRTVWIEISAQPIFVAGTQTFLDELLSVGYAKNAADDQEGWVELSEEIGITYDPDVIISTYDGSELIKDRPAWDRVKAVEEDRVFDIDANLVSRPGPRLAEGAWQLAELVYPEDFE</sequence>
<dbReference type="InterPro" id="IPR002491">
    <property type="entry name" value="ABC_transptr_periplasmic_BD"/>
</dbReference>
<comment type="similarity">
    <text evidence="1">Belongs to the bacterial solute-binding protein 8 family.</text>
</comment>
<evidence type="ECO:0000313" key="5">
    <source>
        <dbReference type="Proteomes" id="UP001418796"/>
    </source>
</evidence>
<dbReference type="PROSITE" id="PS51257">
    <property type="entry name" value="PROKAR_LIPOPROTEIN"/>
    <property type="match status" value="1"/>
</dbReference>
<name>A0ABU9VKE6_9BACI</name>
<reference evidence="4 5" key="1">
    <citation type="submission" date="2024-03" db="EMBL/GenBank/DDBJ databases">
        <title>Bacilli Hybrid Assemblies.</title>
        <authorList>
            <person name="Kovac J."/>
        </authorList>
    </citation>
    <scope>NUCLEOTIDE SEQUENCE [LARGE SCALE GENOMIC DNA]</scope>
    <source>
        <strain evidence="4 5">FSL R7-0666</strain>
    </source>
</reference>
<evidence type="ECO:0000313" key="4">
    <source>
        <dbReference type="EMBL" id="MEN0643391.1"/>
    </source>
</evidence>
<dbReference type="RefSeq" id="WP_343130325.1">
    <property type="nucleotide sequence ID" value="NZ_JBCITK010000001.1"/>
</dbReference>
<dbReference type="Pfam" id="PF01497">
    <property type="entry name" value="Peripla_BP_2"/>
    <property type="match status" value="1"/>
</dbReference>
<dbReference type="Gene3D" id="3.40.50.1980">
    <property type="entry name" value="Nitrogenase molybdenum iron protein domain"/>
    <property type="match status" value="2"/>
</dbReference>
<dbReference type="EMBL" id="JBCITK010000001">
    <property type="protein sequence ID" value="MEN0643391.1"/>
    <property type="molecule type" value="Genomic_DNA"/>
</dbReference>
<proteinExistence type="inferred from homology"/>
<keyword evidence="5" id="KW-1185">Reference proteome</keyword>
<dbReference type="InterPro" id="IPR050902">
    <property type="entry name" value="ABC_Transporter_SBP"/>
</dbReference>
<dbReference type="Proteomes" id="UP001418796">
    <property type="component" value="Unassembled WGS sequence"/>
</dbReference>
<dbReference type="PANTHER" id="PTHR30535">
    <property type="entry name" value="VITAMIN B12-BINDING PROTEIN"/>
    <property type="match status" value="1"/>
</dbReference>
<dbReference type="CDD" id="cd01143">
    <property type="entry name" value="YvrC"/>
    <property type="match status" value="1"/>
</dbReference>
<protein>
    <submittedName>
        <fullName evidence="4">ABC transporter substrate-binding protein</fullName>
    </submittedName>
</protein>
<organism evidence="4 5">
    <name type="scientific">Alkalicoccobacillus gibsonii</name>
    <dbReference type="NCBI Taxonomy" id="79881"/>
    <lineage>
        <taxon>Bacteria</taxon>
        <taxon>Bacillati</taxon>
        <taxon>Bacillota</taxon>
        <taxon>Bacilli</taxon>
        <taxon>Bacillales</taxon>
        <taxon>Bacillaceae</taxon>
        <taxon>Alkalicoccobacillus</taxon>
    </lineage>
</organism>
<feature type="domain" description="Fe/B12 periplasmic-binding" evidence="3">
    <location>
        <begin position="64"/>
        <end position="313"/>
    </location>
</feature>
<gene>
    <name evidence="4" type="ORF">MKY91_09570</name>
</gene>
<dbReference type="SUPFAM" id="SSF53807">
    <property type="entry name" value="Helical backbone' metal receptor"/>
    <property type="match status" value="1"/>
</dbReference>
<accession>A0ABU9VKE6</accession>
<dbReference type="PANTHER" id="PTHR30535:SF34">
    <property type="entry name" value="MOLYBDATE-BINDING PROTEIN MOLA"/>
    <property type="match status" value="1"/>
</dbReference>
<keyword evidence="2" id="KW-0732">Signal</keyword>
<dbReference type="PROSITE" id="PS50983">
    <property type="entry name" value="FE_B12_PBP"/>
    <property type="match status" value="1"/>
</dbReference>
<evidence type="ECO:0000259" key="3">
    <source>
        <dbReference type="PROSITE" id="PS50983"/>
    </source>
</evidence>
<dbReference type="NCBIfam" id="NF038402">
    <property type="entry name" value="TroA_like"/>
    <property type="match status" value="1"/>
</dbReference>
<dbReference type="InterPro" id="IPR054828">
    <property type="entry name" value="Vit_B12_bind_prot"/>
</dbReference>
<evidence type="ECO:0000256" key="2">
    <source>
        <dbReference type="ARBA" id="ARBA00022729"/>
    </source>
</evidence>
<evidence type="ECO:0000256" key="1">
    <source>
        <dbReference type="ARBA" id="ARBA00008814"/>
    </source>
</evidence>